<evidence type="ECO:0000259" key="13">
    <source>
        <dbReference type="PROSITE" id="PS51466"/>
    </source>
</evidence>
<evidence type="ECO:0000256" key="8">
    <source>
        <dbReference type="ARBA" id="ARBA00022833"/>
    </source>
</evidence>
<dbReference type="Gene3D" id="3.30.40.10">
    <property type="entry name" value="Zinc/RING finger domain, C3HC4 (zinc finger)"/>
    <property type="match status" value="1"/>
</dbReference>
<evidence type="ECO:0000256" key="1">
    <source>
        <dbReference type="ARBA" id="ARBA00004123"/>
    </source>
</evidence>
<dbReference type="FunFam" id="1.10.720.30:FF:000001">
    <property type="entry name" value="E3 SUMO-protein ligase PIAS2 isoform 1"/>
    <property type="match status" value="1"/>
</dbReference>
<evidence type="ECO:0000256" key="3">
    <source>
        <dbReference type="ARBA" id="ARBA00005383"/>
    </source>
</evidence>
<evidence type="ECO:0000256" key="5">
    <source>
        <dbReference type="ARBA" id="ARBA00022723"/>
    </source>
</evidence>
<dbReference type="STRING" id="1965070.A0A3S5WGX6"/>
<feature type="domain" description="SP-RING-type" evidence="12">
    <location>
        <begin position="268"/>
        <end position="353"/>
    </location>
</feature>
<comment type="caution">
    <text evidence="14">The sequence shown here is derived from an EMBL/GenBank/DDBJ whole genome shotgun (WGS) entry which is preliminary data.</text>
</comment>
<evidence type="ECO:0000256" key="10">
    <source>
        <dbReference type="PROSITE-ProRule" id="PRU00452"/>
    </source>
</evidence>
<dbReference type="Pfam" id="PF02891">
    <property type="entry name" value="zf-MIZ"/>
    <property type="match status" value="1"/>
</dbReference>
<evidence type="ECO:0000256" key="9">
    <source>
        <dbReference type="ARBA" id="ARBA00023242"/>
    </source>
</evidence>
<keyword evidence="6 10" id="KW-0863">Zinc-finger</keyword>
<dbReference type="PROSITE" id="PS51044">
    <property type="entry name" value="ZF_SP_RING"/>
    <property type="match status" value="1"/>
</dbReference>
<dbReference type="Gene3D" id="2.60.120.780">
    <property type="entry name" value="PINIT domain"/>
    <property type="match status" value="1"/>
</dbReference>
<feature type="domain" description="PINIT" evidence="13">
    <location>
        <begin position="74"/>
        <end position="236"/>
    </location>
</feature>
<dbReference type="PROSITE" id="PS51466">
    <property type="entry name" value="PINIT"/>
    <property type="match status" value="1"/>
</dbReference>
<evidence type="ECO:0000256" key="6">
    <source>
        <dbReference type="ARBA" id="ARBA00022771"/>
    </source>
</evidence>
<evidence type="ECO:0000256" key="2">
    <source>
        <dbReference type="ARBA" id="ARBA00004718"/>
    </source>
</evidence>
<dbReference type="SUPFAM" id="SSF68906">
    <property type="entry name" value="SAP domain"/>
    <property type="match status" value="1"/>
</dbReference>
<evidence type="ECO:0000313" key="14">
    <source>
        <dbReference type="EMBL" id="RWS08224.1"/>
    </source>
</evidence>
<evidence type="ECO:0000256" key="7">
    <source>
        <dbReference type="ARBA" id="ARBA00022786"/>
    </source>
</evidence>
<feature type="region of interest" description="Disordered" evidence="11">
    <location>
        <begin position="521"/>
        <end position="585"/>
    </location>
</feature>
<feature type="compositionally biased region" description="Low complexity" evidence="11">
    <location>
        <begin position="450"/>
        <end position="478"/>
    </location>
</feature>
<dbReference type="GO" id="GO:0008270">
    <property type="term" value="F:zinc ion binding"/>
    <property type="evidence" value="ECO:0007669"/>
    <property type="project" value="UniProtKB-KW"/>
</dbReference>
<dbReference type="GO" id="GO:0005634">
    <property type="term" value="C:nucleus"/>
    <property type="evidence" value="ECO:0007669"/>
    <property type="project" value="UniProtKB-SubCell"/>
</dbReference>
<dbReference type="GO" id="GO:0000785">
    <property type="term" value="C:chromatin"/>
    <property type="evidence" value="ECO:0007669"/>
    <property type="project" value="TreeGrafter"/>
</dbReference>
<dbReference type="PANTHER" id="PTHR10782:SF94">
    <property type="entry name" value="SUPPRESSOR OF VARIEGATION 2-10, ISOFORM I"/>
    <property type="match status" value="1"/>
</dbReference>
<keyword evidence="9" id="KW-0539">Nucleus</keyword>
<comment type="similarity">
    <text evidence="3">Belongs to the PIAS family.</text>
</comment>
<reference evidence="14 15" key="1">
    <citation type="journal article" date="2018" name="Gigascience">
        <title>Genomes of trombidid mites reveal novel predicted allergens and laterally-transferred genes associated with secondary metabolism.</title>
        <authorList>
            <person name="Dong X."/>
            <person name="Chaisiri K."/>
            <person name="Xia D."/>
            <person name="Armstrong S.D."/>
            <person name="Fang Y."/>
            <person name="Donnelly M.J."/>
            <person name="Kadowaki T."/>
            <person name="McGarry J.W."/>
            <person name="Darby A.C."/>
            <person name="Makepeace B.L."/>
        </authorList>
    </citation>
    <scope>NUCLEOTIDE SEQUENCE [LARGE SCALE GENOMIC DNA]</scope>
    <source>
        <strain evidence="14">UoL-WK</strain>
    </source>
</reference>
<dbReference type="InterPro" id="IPR023321">
    <property type="entry name" value="PINIT"/>
</dbReference>
<feature type="compositionally biased region" description="Polar residues" evidence="11">
    <location>
        <begin position="425"/>
        <end position="434"/>
    </location>
</feature>
<dbReference type="InterPro" id="IPR013083">
    <property type="entry name" value="Znf_RING/FYVE/PHD"/>
</dbReference>
<dbReference type="OrthoDB" id="10263264at2759"/>
<feature type="compositionally biased region" description="Basic residues" evidence="11">
    <location>
        <begin position="568"/>
        <end position="585"/>
    </location>
</feature>
<dbReference type="GO" id="GO:0006357">
    <property type="term" value="P:regulation of transcription by RNA polymerase II"/>
    <property type="evidence" value="ECO:0007669"/>
    <property type="project" value="TreeGrafter"/>
</dbReference>
<dbReference type="InterPro" id="IPR003034">
    <property type="entry name" value="SAP_dom"/>
</dbReference>
<dbReference type="GO" id="GO:0016874">
    <property type="term" value="F:ligase activity"/>
    <property type="evidence" value="ECO:0007669"/>
    <property type="project" value="UniProtKB-KW"/>
</dbReference>
<dbReference type="InterPro" id="IPR038654">
    <property type="entry name" value="PINIT_sf"/>
</dbReference>
<dbReference type="EMBL" id="NCKU01003073">
    <property type="protein sequence ID" value="RWS08224.1"/>
    <property type="molecule type" value="Genomic_DNA"/>
</dbReference>
<feature type="compositionally biased region" description="Low complexity" evidence="11">
    <location>
        <begin position="539"/>
        <end position="567"/>
    </location>
</feature>
<keyword evidence="15" id="KW-1185">Reference proteome</keyword>
<feature type="compositionally biased region" description="Basic and acidic residues" evidence="11">
    <location>
        <begin position="414"/>
        <end position="424"/>
    </location>
</feature>
<keyword evidence="5" id="KW-0479">Metal-binding</keyword>
<evidence type="ECO:0000256" key="11">
    <source>
        <dbReference type="SAM" id="MobiDB-lite"/>
    </source>
</evidence>
<dbReference type="SMART" id="SM00513">
    <property type="entry name" value="SAP"/>
    <property type="match status" value="1"/>
</dbReference>
<dbReference type="InterPro" id="IPR004181">
    <property type="entry name" value="Znf_MIZ"/>
</dbReference>
<dbReference type="AlphaFoldDB" id="A0A3S5WGX6"/>
<dbReference type="Gene3D" id="1.10.720.30">
    <property type="entry name" value="SAP domain"/>
    <property type="match status" value="1"/>
</dbReference>
<keyword evidence="14" id="KW-0436">Ligase</keyword>
<organism evidence="14 15">
    <name type="scientific">Dinothrombium tinctorium</name>
    <dbReference type="NCBI Taxonomy" id="1965070"/>
    <lineage>
        <taxon>Eukaryota</taxon>
        <taxon>Metazoa</taxon>
        <taxon>Ecdysozoa</taxon>
        <taxon>Arthropoda</taxon>
        <taxon>Chelicerata</taxon>
        <taxon>Arachnida</taxon>
        <taxon>Acari</taxon>
        <taxon>Acariformes</taxon>
        <taxon>Trombidiformes</taxon>
        <taxon>Prostigmata</taxon>
        <taxon>Anystina</taxon>
        <taxon>Parasitengona</taxon>
        <taxon>Trombidioidea</taxon>
        <taxon>Trombidiidae</taxon>
        <taxon>Dinothrombium</taxon>
    </lineage>
</organism>
<dbReference type="GO" id="GO:0016925">
    <property type="term" value="P:protein sumoylation"/>
    <property type="evidence" value="ECO:0007669"/>
    <property type="project" value="UniProtKB-UniPathway"/>
</dbReference>
<name>A0A3S5WGX6_9ACAR</name>
<feature type="compositionally biased region" description="Basic and acidic residues" evidence="11">
    <location>
        <begin position="388"/>
        <end position="406"/>
    </location>
</feature>
<dbReference type="UniPathway" id="UPA00886"/>
<evidence type="ECO:0000256" key="4">
    <source>
        <dbReference type="ARBA" id="ARBA00022679"/>
    </source>
</evidence>
<feature type="region of interest" description="Disordered" evidence="11">
    <location>
        <begin position="380"/>
        <end position="486"/>
    </location>
</feature>
<dbReference type="GO" id="GO:0061665">
    <property type="term" value="F:SUMO ligase activity"/>
    <property type="evidence" value="ECO:0007669"/>
    <property type="project" value="TreeGrafter"/>
</dbReference>
<dbReference type="InterPro" id="IPR036361">
    <property type="entry name" value="SAP_dom_sf"/>
</dbReference>
<dbReference type="PANTHER" id="PTHR10782">
    <property type="entry name" value="ZINC FINGER MIZ DOMAIN-CONTAINING PROTEIN"/>
    <property type="match status" value="1"/>
</dbReference>
<protein>
    <submittedName>
        <fullName evidence="14">E3 SUMO-protein ligase PIAS2-like protein</fullName>
    </submittedName>
</protein>
<proteinExistence type="inferred from homology"/>
<keyword evidence="7" id="KW-0833">Ubl conjugation pathway</keyword>
<dbReference type="Proteomes" id="UP000285301">
    <property type="component" value="Unassembled WGS sequence"/>
</dbReference>
<evidence type="ECO:0000313" key="15">
    <source>
        <dbReference type="Proteomes" id="UP000285301"/>
    </source>
</evidence>
<dbReference type="GO" id="GO:0003712">
    <property type="term" value="F:transcription coregulator activity"/>
    <property type="evidence" value="ECO:0007669"/>
    <property type="project" value="TreeGrafter"/>
</dbReference>
<gene>
    <name evidence="14" type="ORF">B4U79_09941</name>
</gene>
<keyword evidence="8" id="KW-0862">Zinc</keyword>
<accession>A0A3S5WGX6</accession>
<comment type="subcellular location">
    <subcellularLocation>
        <location evidence="1">Nucleus</location>
    </subcellularLocation>
</comment>
<evidence type="ECO:0000259" key="12">
    <source>
        <dbReference type="PROSITE" id="PS51044"/>
    </source>
</evidence>
<dbReference type="Pfam" id="PF14324">
    <property type="entry name" value="PINIT"/>
    <property type="match status" value="1"/>
</dbReference>
<sequence>MAEVIDIQQLEQQIMSFRVTELQMLLSFARRNKKGKKTELQAKALELLKEGQLTVSIQNKIRELYKANVSLTSTKMYASPPIQFPVLAHVKFKPLPFYDVLHELLKPATLTSSGFQESTFTFHLTAEQANEVAMSQTEKPDGKIEHVKQIQLRFCLLETSCEQEDNLPPSVCVKVNSKICKLPNLLPTNKPKRPSRPVNITYLCEISPTTSNQISISWASKYGRAYAVAVFLVNKQTSNKLLQKIKSKGIRNSGYTRAMIKGTFTQDPDSELNTTCLKGSLLCPLGKMRIQIPCRATTCTHFQCFDALSYLQMNEKKPEWICPFCGKKAEYSYLAIDGLFTEIINQAPSNCNEVKFHEDGSWAPIVVVKKESCETVNVNSLKRKDRKASKSEDLNSPPESKKHVDIDIITIDSDSEKKNDEIRRSVTNVRTPVLSSGSSSGSDTPNIALPSPDSSSVSSSFSPTQHLNSLQNQNSNQSKGKRKKLRQLRKKLVDIDIITIDSDSEKKNDEIRRSVTNVRTPVLSSGSSSGSDMPNIALPSPDSSSVSSSFPSTQHLNSLQNQNSNQSKGKRKKLRQLRRLLSKKL</sequence>
<keyword evidence="4" id="KW-0808">Transferase</keyword>
<dbReference type="FunFam" id="2.60.120.780:FF:000001">
    <property type="entry name" value="E3 SUMO-protein ligase PIAS2 isoform X1"/>
    <property type="match status" value="1"/>
</dbReference>
<comment type="pathway">
    <text evidence="2">Protein modification; protein sumoylation.</text>
</comment>